<feature type="domain" description="ABC transporter" evidence="3">
    <location>
        <begin position="2"/>
        <end position="214"/>
    </location>
</feature>
<keyword evidence="1" id="KW-0547">Nucleotide-binding</keyword>
<dbReference type="PANTHER" id="PTHR43158:SF7">
    <property type="entry name" value="ABC TRANSPORTER, ATP-BINDING PROTEIN"/>
    <property type="match status" value="1"/>
</dbReference>
<organism evidence="4 7">
    <name type="scientific">Lactiplantibacillus paraplantarum</name>
    <dbReference type="NCBI Taxonomy" id="60520"/>
    <lineage>
        <taxon>Bacteria</taxon>
        <taxon>Bacillati</taxon>
        <taxon>Bacillota</taxon>
        <taxon>Bacilli</taxon>
        <taxon>Lactobacillales</taxon>
        <taxon>Lactobacillaceae</taxon>
        <taxon>Lactiplantibacillus</taxon>
    </lineage>
</organism>
<dbReference type="InterPro" id="IPR027417">
    <property type="entry name" value="P-loop_NTPase"/>
</dbReference>
<dbReference type="PROSITE" id="PS00211">
    <property type="entry name" value="ABC_TRANSPORTER_1"/>
    <property type="match status" value="1"/>
</dbReference>
<dbReference type="Proteomes" id="UP000277896">
    <property type="component" value="Chromosome"/>
</dbReference>
<evidence type="ECO:0000259" key="3">
    <source>
        <dbReference type="PROSITE" id="PS50893"/>
    </source>
</evidence>
<dbReference type="InterPro" id="IPR003439">
    <property type="entry name" value="ABC_transporter-like_ATP-bd"/>
</dbReference>
<dbReference type="SUPFAM" id="SSF52540">
    <property type="entry name" value="P-loop containing nucleoside triphosphate hydrolases"/>
    <property type="match status" value="1"/>
</dbReference>
<dbReference type="PROSITE" id="PS50893">
    <property type="entry name" value="ABC_TRANSPORTER_2"/>
    <property type="match status" value="1"/>
</dbReference>
<dbReference type="RefSeq" id="WP_021731857.1">
    <property type="nucleotide sequence ID" value="NZ_AVAI01000131.1"/>
</dbReference>
<dbReference type="PANTHER" id="PTHR43158">
    <property type="entry name" value="SKFA PEPTIDE EXPORT ATP-BINDING PROTEIN SKFE"/>
    <property type="match status" value="1"/>
</dbReference>
<evidence type="ECO:0000313" key="4">
    <source>
        <dbReference type="EMBL" id="AYJ40077.1"/>
    </source>
</evidence>
<dbReference type="InterPro" id="IPR003593">
    <property type="entry name" value="AAA+_ATPase"/>
</dbReference>
<dbReference type="AlphaFoldDB" id="A0AAD0TR52"/>
<reference evidence="4 7" key="2">
    <citation type="submission" date="2018-10" db="EMBL/GenBank/DDBJ databases">
        <title>Genome seuquencing of Lactobacillus species.</title>
        <authorList>
            <person name="Baek C."/>
            <person name="Yi H."/>
        </authorList>
    </citation>
    <scope>NUCLEOTIDE SEQUENCE [LARGE SCALE GENOMIC DNA]</scope>
    <source>
        <strain evidence="4 7">DSM 10667</strain>
    </source>
</reference>
<evidence type="ECO:0000313" key="5">
    <source>
        <dbReference type="EMBL" id="GBF01863.1"/>
    </source>
</evidence>
<dbReference type="Gene3D" id="3.40.50.300">
    <property type="entry name" value="P-loop containing nucleotide triphosphate hydrolases"/>
    <property type="match status" value="1"/>
</dbReference>
<dbReference type="Proteomes" id="UP000236162">
    <property type="component" value="Unassembled WGS sequence"/>
</dbReference>
<reference evidence="5 6" key="1">
    <citation type="submission" date="2017-04" db="EMBL/GenBank/DDBJ databases">
        <title>In vitro and in silico characterization of Lactobacillus paraplantarum D2-1, a starter culture for soymilk fermentation.</title>
        <authorList>
            <person name="Endo A."/>
            <person name="Sasaki F."/>
            <person name="Maeno S."/>
            <person name="Kanesaki Y."/>
            <person name="Kubota E."/>
            <person name="Torres G.A."/>
            <person name="Tomita S."/>
            <person name="Nakagawa J."/>
        </authorList>
    </citation>
    <scope>NUCLEOTIDE SEQUENCE [LARGE SCALE GENOMIC DNA]</scope>
    <source>
        <strain evidence="5 6">D2-1</strain>
    </source>
</reference>
<accession>A0AAD0TR52</accession>
<protein>
    <submittedName>
        <fullName evidence="5">ABC transporter ATP-binding protein</fullName>
    </submittedName>
    <submittedName>
        <fullName evidence="4">ATP-binding cassette domain-containing protein</fullName>
    </submittedName>
</protein>
<evidence type="ECO:0000256" key="1">
    <source>
        <dbReference type="ARBA" id="ARBA00022741"/>
    </source>
</evidence>
<proteinExistence type="predicted"/>
<evidence type="ECO:0000256" key="2">
    <source>
        <dbReference type="ARBA" id="ARBA00022840"/>
    </source>
</evidence>
<dbReference type="GO" id="GO:0016887">
    <property type="term" value="F:ATP hydrolysis activity"/>
    <property type="evidence" value="ECO:0007669"/>
    <property type="project" value="InterPro"/>
</dbReference>
<dbReference type="EMBL" id="BDOR01000005">
    <property type="protein sequence ID" value="GBF01863.1"/>
    <property type="molecule type" value="Genomic_DNA"/>
</dbReference>
<keyword evidence="2 4" id="KW-0067">ATP-binding</keyword>
<evidence type="ECO:0000313" key="7">
    <source>
        <dbReference type="Proteomes" id="UP000277896"/>
    </source>
</evidence>
<dbReference type="EMBL" id="CP032744">
    <property type="protein sequence ID" value="AYJ40077.1"/>
    <property type="molecule type" value="Genomic_DNA"/>
</dbReference>
<sequence>MIELNDVTKSLNGHLVLDHISRTFMDGRIYGLRGKNGAGKTMLLRAIAGLINIESGKIMINGTQLHDGMDFPPSLGILIENNNLMPEYTARKNLQLLAKIKKVASDADIDATITRVGLDPDDKRTVKQFSLGMRQRLAIAQALFERPALILLDEPTNAIDTDGVNQVRTILLEEKARGATIIIASHTAEDLVVLADEIYDMAEGKIYESADTQD</sequence>
<dbReference type="InterPro" id="IPR017871">
    <property type="entry name" value="ABC_transporter-like_CS"/>
</dbReference>
<name>A0AAD0TR52_9LACO</name>
<dbReference type="Pfam" id="PF00005">
    <property type="entry name" value="ABC_tran"/>
    <property type="match status" value="1"/>
</dbReference>
<evidence type="ECO:0000313" key="6">
    <source>
        <dbReference type="Proteomes" id="UP000236162"/>
    </source>
</evidence>
<gene>
    <name evidence="4" type="ORF">LP667_02085</name>
    <name evidence="5" type="ORF">LPPLD21_01395</name>
</gene>
<keyword evidence="6" id="KW-1185">Reference proteome</keyword>
<dbReference type="GO" id="GO:0005524">
    <property type="term" value="F:ATP binding"/>
    <property type="evidence" value="ECO:0007669"/>
    <property type="project" value="UniProtKB-KW"/>
</dbReference>
<dbReference type="SMART" id="SM00382">
    <property type="entry name" value="AAA"/>
    <property type="match status" value="1"/>
</dbReference>